<reference evidence="2 3" key="1">
    <citation type="submission" date="2016-03" db="EMBL/GenBank/DDBJ databases">
        <title>Fine-scale spatial genetic structure of a fungal parasite of coffee scale insects.</title>
        <authorList>
            <person name="Jackson D."/>
            <person name="Zemenick K.A."/>
            <person name="Malloure B."/>
            <person name="Quandt C.A."/>
            <person name="James T.Y."/>
        </authorList>
    </citation>
    <scope>NUCLEOTIDE SEQUENCE [LARGE SCALE GENOMIC DNA]</scope>
    <source>
        <strain evidence="2 3">UM487</strain>
    </source>
</reference>
<dbReference type="EMBL" id="LUKN01000657">
    <property type="protein sequence ID" value="OAR02491.1"/>
    <property type="molecule type" value="Genomic_DNA"/>
</dbReference>
<name>A0A179ILJ5_CORDF</name>
<evidence type="ECO:0000259" key="1">
    <source>
        <dbReference type="Pfam" id="PF18648"/>
    </source>
</evidence>
<dbReference type="OMA" id="AHERADH"/>
<accession>A0A179ILJ5</accession>
<protein>
    <recommendedName>
        <fullName evidence="1">Tse2 ADP-ribosyltransferase toxin domain-containing protein</fullName>
    </recommendedName>
</protein>
<dbReference type="InterPro" id="IPR041018">
    <property type="entry name" value="ADPRTs_Tse2"/>
</dbReference>
<comment type="caution">
    <text evidence="2">The sequence shown here is derived from an EMBL/GenBank/DDBJ whole genome shotgun (WGS) entry which is preliminary data.</text>
</comment>
<dbReference type="Proteomes" id="UP000243081">
    <property type="component" value="Unassembled WGS sequence"/>
</dbReference>
<proteinExistence type="predicted"/>
<dbReference type="OrthoDB" id="10266325at2759"/>
<evidence type="ECO:0000313" key="3">
    <source>
        <dbReference type="Proteomes" id="UP000243081"/>
    </source>
</evidence>
<gene>
    <name evidence="2" type="ORF">LLEC1_08018</name>
</gene>
<evidence type="ECO:0000313" key="2">
    <source>
        <dbReference type="EMBL" id="OAR02491.1"/>
    </source>
</evidence>
<feature type="domain" description="Tse2 ADP-ribosyltransferase toxin" evidence="1">
    <location>
        <begin position="13"/>
        <end position="142"/>
    </location>
</feature>
<dbReference type="Pfam" id="PF18648">
    <property type="entry name" value="ADPRTs_Tse2"/>
    <property type="match status" value="1"/>
</dbReference>
<dbReference type="AlphaFoldDB" id="A0A179ILJ5"/>
<sequence length="157" mass="17949">MSRLLGVFKVLPKELFRVNNGYAVKLRPWSPGRHAFDIHVCNGLVQAKALSKDTYRAPNGASLRPNSTYQQLLVKRIFRGPDVLIYAIPKGTHLPDRLLLAHERADHYSLQPARDMTLYELNEEIITRFLQENAVVYSKSQWLEAYPRPTDFSGARG</sequence>
<organism evidence="2 3">
    <name type="scientific">Cordyceps confragosa</name>
    <name type="common">Lecanicillium lecanii</name>
    <dbReference type="NCBI Taxonomy" id="2714763"/>
    <lineage>
        <taxon>Eukaryota</taxon>
        <taxon>Fungi</taxon>
        <taxon>Dikarya</taxon>
        <taxon>Ascomycota</taxon>
        <taxon>Pezizomycotina</taxon>
        <taxon>Sordariomycetes</taxon>
        <taxon>Hypocreomycetidae</taxon>
        <taxon>Hypocreales</taxon>
        <taxon>Cordycipitaceae</taxon>
        <taxon>Akanthomyces</taxon>
    </lineage>
</organism>
<keyword evidence="3" id="KW-1185">Reference proteome</keyword>